<dbReference type="InterPro" id="IPR032466">
    <property type="entry name" value="Metal_Hydrolase"/>
</dbReference>
<comment type="caution">
    <text evidence="3">The sequence shown here is derived from an EMBL/GenBank/DDBJ whole genome shotgun (WGS) entry which is preliminary data.</text>
</comment>
<evidence type="ECO:0000313" key="3">
    <source>
        <dbReference type="EMBL" id="OGZ27606.1"/>
    </source>
</evidence>
<sequence>MEHVFAGAIDLQVNGCCGVDFNNPDITVEEVRKACEYQWRTGTVKFLPTIVSNPKDVIIGVLSRIKEAMFDELIGLSIPGVHLEIYPALGAIGCHNPNYLQNPDWSFIEGLGELSRMVRIITLAPELEGAIGFIKQAIANGIVIALGHTLADYETIRGAWFAGASLSTHLGNGIPAVLPRNDNPINSQLFLAGLGATFIADGFHIPSHVLKSYIRQGKGIGASAIVTDSISAAGIGEGAFQLAGKDIVVSGGKASPKGRTDILAGSVASMLDMIGNLIDMGFSPQEIGWLISKNPAGVLRLSPTEVSQSEVRLEFPQVKRVRIGDHWVI</sequence>
<dbReference type="Proteomes" id="UP000177740">
    <property type="component" value="Unassembled WGS sequence"/>
</dbReference>
<dbReference type="GO" id="GO:0008448">
    <property type="term" value="F:N-acetylglucosamine-6-phosphate deacetylase activity"/>
    <property type="evidence" value="ECO:0007669"/>
    <property type="project" value="TreeGrafter"/>
</dbReference>
<dbReference type="AlphaFoldDB" id="A0A1G2EP86"/>
<keyword evidence="2" id="KW-0378">Hydrolase</keyword>
<accession>A0A1G2EP86</accession>
<evidence type="ECO:0000256" key="1">
    <source>
        <dbReference type="ARBA" id="ARBA00010716"/>
    </source>
</evidence>
<dbReference type="SUPFAM" id="SSF51556">
    <property type="entry name" value="Metallo-dependent hydrolases"/>
    <property type="match status" value="1"/>
</dbReference>
<evidence type="ECO:0000313" key="4">
    <source>
        <dbReference type="Proteomes" id="UP000177740"/>
    </source>
</evidence>
<evidence type="ECO:0000256" key="2">
    <source>
        <dbReference type="ARBA" id="ARBA00022801"/>
    </source>
</evidence>
<dbReference type="PANTHER" id="PTHR11113">
    <property type="entry name" value="N-ACETYLGLUCOSAMINE-6-PHOSPHATE DEACETYLASE"/>
    <property type="match status" value="1"/>
</dbReference>
<dbReference type="EMBL" id="MHMM01000005">
    <property type="protein sequence ID" value="OGZ27606.1"/>
    <property type="molecule type" value="Genomic_DNA"/>
</dbReference>
<dbReference type="STRING" id="1801677.A2365_01930"/>
<dbReference type="GO" id="GO:0006046">
    <property type="term" value="P:N-acetylglucosamine catabolic process"/>
    <property type="evidence" value="ECO:0007669"/>
    <property type="project" value="TreeGrafter"/>
</dbReference>
<name>A0A1G2EP86_9BACT</name>
<evidence type="ECO:0008006" key="5">
    <source>
        <dbReference type="Google" id="ProtNLM"/>
    </source>
</evidence>
<proteinExistence type="inferred from homology"/>
<organism evidence="3 4">
    <name type="scientific">Candidatus Nealsonbacteria bacterium RIFOXYB1_FULL_40_15</name>
    <dbReference type="NCBI Taxonomy" id="1801677"/>
    <lineage>
        <taxon>Bacteria</taxon>
        <taxon>Candidatus Nealsoniibacteriota</taxon>
    </lineage>
</organism>
<gene>
    <name evidence="3" type="ORF">A2365_01930</name>
</gene>
<protein>
    <recommendedName>
        <fullName evidence="5">N-acetylglucosamine-6-phosphate deacetylase</fullName>
    </recommendedName>
</protein>
<dbReference type="Gene3D" id="3.20.20.140">
    <property type="entry name" value="Metal-dependent hydrolases"/>
    <property type="match status" value="1"/>
</dbReference>
<comment type="similarity">
    <text evidence="1">Belongs to the metallo-dependent hydrolases superfamily. NagA family.</text>
</comment>
<reference evidence="3 4" key="1">
    <citation type="journal article" date="2016" name="Nat. Commun.">
        <title>Thousands of microbial genomes shed light on interconnected biogeochemical processes in an aquifer system.</title>
        <authorList>
            <person name="Anantharaman K."/>
            <person name="Brown C.T."/>
            <person name="Hug L.A."/>
            <person name="Sharon I."/>
            <person name="Castelle C.J."/>
            <person name="Probst A.J."/>
            <person name="Thomas B.C."/>
            <person name="Singh A."/>
            <person name="Wilkins M.J."/>
            <person name="Karaoz U."/>
            <person name="Brodie E.L."/>
            <person name="Williams K.H."/>
            <person name="Hubbard S.S."/>
            <person name="Banfield J.F."/>
        </authorList>
    </citation>
    <scope>NUCLEOTIDE SEQUENCE [LARGE SCALE GENOMIC DNA]</scope>
</reference>
<dbReference type="PANTHER" id="PTHR11113:SF14">
    <property type="entry name" value="N-ACETYLGLUCOSAMINE-6-PHOSPHATE DEACETYLASE"/>
    <property type="match status" value="1"/>
</dbReference>